<proteinExistence type="predicted"/>
<comment type="caution">
    <text evidence="2">The sequence shown here is derived from an EMBL/GenBank/DDBJ whole genome shotgun (WGS) entry which is preliminary data.</text>
</comment>
<reference evidence="3" key="1">
    <citation type="journal article" date="2019" name="Int. J. Syst. Evol. Microbiol.">
        <title>The Global Catalogue of Microorganisms (GCM) 10K type strain sequencing project: providing services to taxonomists for standard genome sequencing and annotation.</title>
        <authorList>
            <consortium name="The Broad Institute Genomics Platform"/>
            <consortium name="The Broad Institute Genome Sequencing Center for Infectious Disease"/>
            <person name="Wu L."/>
            <person name="Ma J."/>
        </authorList>
    </citation>
    <scope>NUCLEOTIDE SEQUENCE [LARGE SCALE GENOMIC DNA]</scope>
    <source>
        <strain evidence="3">KCTC 42742</strain>
    </source>
</reference>
<feature type="signal peptide" evidence="1">
    <location>
        <begin position="1"/>
        <end position="20"/>
    </location>
</feature>
<organism evidence="2 3">
    <name type="scientific">Vogesella facilis</name>
    <dbReference type="NCBI Taxonomy" id="1655232"/>
    <lineage>
        <taxon>Bacteria</taxon>
        <taxon>Pseudomonadati</taxon>
        <taxon>Pseudomonadota</taxon>
        <taxon>Betaproteobacteria</taxon>
        <taxon>Neisseriales</taxon>
        <taxon>Chromobacteriaceae</taxon>
        <taxon>Vogesella</taxon>
    </lineage>
</organism>
<name>A0ABV7RED9_9NEIS</name>
<sequence length="102" mass="10866">MKLASCCGALLFAVAVPALATCPPSALLCATPIPAAPPDGDPLHLAGQEGTLWQAGAFRLERVDASDGGRFGLRPSWQLDNHTRLSFKLGKSKAELRLRVNW</sequence>
<keyword evidence="1" id="KW-0732">Signal</keyword>
<evidence type="ECO:0000313" key="3">
    <source>
        <dbReference type="Proteomes" id="UP001595741"/>
    </source>
</evidence>
<dbReference type="Proteomes" id="UP001595741">
    <property type="component" value="Unassembled WGS sequence"/>
</dbReference>
<dbReference type="RefSeq" id="WP_386087444.1">
    <property type="nucleotide sequence ID" value="NZ_JBHRXN010000001.1"/>
</dbReference>
<keyword evidence="3" id="KW-1185">Reference proteome</keyword>
<evidence type="ECO:0000313" key="2">
    <source>
        <dbReference type="EMBL" id="MFC3530731.1"/>
    </source>
</evidence>
<evidence type="ECO:0000256" key="1">
    <source>
        <dbReference type="SAM" id="SignalP"/>
    </source>
</evidence>
<accession>A0ABV7RED9</accession>
<protein>
    <submittedName>
        <fullName evidence="2">Uncharacterized protein</fullName>
    </submittedName>
</protein>
<feature type="chain" id="PRO_5045730620" evidence="1">
    <location>
        <begin position="21"/>
        <end position="102"/>
    </location>
</feature>
<dbReference type="EMBL" id="JBHRXN010000001">
    <property type="protein sequence ID" value="MFC3530731.1"/>
    <property type="molecule type" value="Genomic_DNA"/>
</dbReference>
<gene>
    <name evidence="2" type="ORF">ACFOLG_00880</name>
</gene>